<feature type="region of interest" description="Disordered" evidence="12">
    <location>
        <begin position="1000"/>
        <end position="1065"/>
    </location>
</feature>
<keyword evidence="4" id="KW-0227">DNA damage</keyword>
<reference evidence="15 16" key="1">
    <citation type="submission" date="2023-04" db="EMBL/GenBank/DDBJ databases">
        <title>Genome of Basidiobolus ranarum AG-B5.</title>
        <authorList>
            <person name="Stajich J.E."/>
            <person name="Carter-House D."/>
            <person name="Gryganskyi A."/>
        </authorList>
    </citation>
    <scope>NUCLEOTIDE SEQUENCE [LARGE SCALE GENOMIC DNA]</scope>
    <source>
        <strain evidence="15 16">AG-B5</strain>
    </source>
</reference>
<protein>
    <submittedName>
        <fullName evidence="15">DNA repair protein rhp26</fullName>
    </submittedName>
</protein>
<dbReference type="CDD" id="cd22254">
    <property type="entry name" value="CSB_WHD"/>
    <property type="match status" value="1"/>
</dbReference>
<dbReference type="Pfam" id="PF25875">
    <property type="entry name" value="WHD_Rad26_CSB"/>
    <property type="match status" value="1"/>
</dbReference>
<evidence type="ECO:0000256" key="9">
    <source>
        <dbReference type="ARBA" id="ARBA00023204"/>
    </source>
</evidence>
<evidence type="ECO:0000256" key="3">
    <source>
        <dbReference type="ARBA" id="ARBA00022741"/>
    </source>
</evidence>
<feature type="region of interest" description="Disordered" evidence="12">
    <location>
        <begin position="435"/>
        <end position="471"/>
    </location>
</feature>
<gene>
    <name evidence="15" type="primary">rhp26</name>
    <name evidence="15" type="ORF">K7432_011653</name>
</gene>
<dbReference type="PANTHER" id="PTHR45629">
    <property type="entry name" value="SNF2/RAD54 FAMILY MEMBER"/>
    <property type="match status" value="1"/>
</dbReference>
<dbReference type="PANTHER" id="PTHR45629:SF7">
    <property type="entry name" value="DNA EXCISION REPAIR PROTEIN ERCC-6-RELATED"/>
    <property type="match status" value="1"/>
</dbReference>
<dbReference type="InterPro" id="IPR027417">
    <property type="entry name" value="P-loop_NTPase"/>
</dbReference>
<dbReference type="InterPro" id="IPR049730">
    <property type="entry name" value="SNF2/RAD54-like_C"/>
</dbReference>
<keyword evidence="6" id="KW-0347">Helicase</keyword>
<keyword evidence="7" id="KW-0067">ATP-binding</keyword>
<accession>A0ABR2VTG9</accession>
<dbReference type="Gene3D" id="3.40.50.10810">
    <property type="entry name" value="Tandem AAA-ATPase domain"/>
    <property type="match status" value="2"/>
</dbReference>
<dbReference type="PROSITE" id="PS51194">
    <property type="entry name" value="HELICASE_CTER"/>
    <property type="match status" value="1"/>
</dbReference>
<dbReference type="InterPro" id="IPR050496">
    <property type="entry name" value="SNF2_RAD54_helicase_repair"/>
</dbReference>
<evidence type="ECO:0000256" key="1">
    <source>
        <dbReference type="ARBA" id="ARBA00004123"/>
    </source>
</evidence>
<feature type="compositionally biased region" description="Low complexity" evidence="12">
    <location>
        <begin position="1039"/>
        <end position="1057"/>
    </location>
</feature>
<evidence type="ECO:0000313" key="16">
    <source>
        <dbReference type="Proteomes" id="UP001479436"/>
    </source>
</evidence>
<evidence type="ECO:0000256" key="2">
    <source>
        <dbReference type="ARBA" id="ARBA00007025"/>
    </source>
</evidence>
<feature type="compositionally biased region" description="Basic residues" evidence="12">
    <location>
        <begin position="452"/>
        <end position="462"/>
    </location>
</feature>
<dbReference type="Proteomes" id="UP001479436">
    <property type="component" value="Unassembled WGS sequence"/>
</dbReference>
<name>A0ABR2VTG9_9FUNG</name>
<sequence length="1160" mass="132333">MSEPEAEGVHFKNEQNISKVLGIDILDQDVLERNVIAEANKVMTKKDLENEKKRLKKTQEKSSKVKKQILDLENKLESQELTQRVVESTQKKLIKLESQLQSLLQDEEDIKKRLVSYEQKIETMETPNAENNLGESERERLIRTGKITPFSNLGGLEKNMKSEQLEKKSMTDLKRPALSLDDIELPRSKKTQADHIPTDNSDVDYIKSESEDEYHEESMLDLLQDELDDEDESGELSKNKTKEGRNKEQYRIQFLDDGDELHYQKRLYNWAKKRRLLRMVYNKEVEADIAAEEFEELLGSNFDPMSEATEPHPSIPDATFDGGFRVPGDIYANLFDYQKTCNQWLWELHCQEVGGIIGDEMGLGKTVQVISYLGALMYSGMLNKPTLIVCPATLLKQWVKEFHRWWPPMRVAILHSSGSGMSLLKGDAKANNAAAPLYDDDEDSEDLEDYPKRKKKGKKKKPESRDRPEVERLVERIHSQGHVLVTTYACVAIYRKHILTRKWGYVVLDEGHKIRNPDAEVTLACKQLKTPHRIILSGTPIQNNLTELWSLFDFVFPGRLGTLPVFQSQFAIPINLGGFANANNFQVQTAYKCACILRDLINPYLLRRMKVDVATDLPKKSEQVLFCRLTPQQREAYESFLKSNEMESIFSGRRHALFGIDLVRKICNHPDLTIPDILRDKNTTYGQPEKSGKMQVVKALLELWKPQQHRVLLFSQTRQMQDILEQFIKSLGYEYRRMDGTTPIQHRIPLVEEFNSREEIYVFLLTTKVGGLGLNLTSADRVIIFDPDWNPSTDMQARERAWRLGQKKEVTIFRLMTSGTIEEKIYHRQIFKQFLTNKILKDPKQKRFFQAHDLHCLFTLGTDGEETETGAIFAGTEIMKKKSPTKNSEKKNTRKELESLPEVASMEEYKFADTQANTTTNDADSQPSNNDEDRILSSLFELTGIHSALKHDTIMESARQEDIIVEQEANRIAERAVAALRESRKRRNRLDIGVPTWTGRSGTAGAAVAQPRFGQKKNPTISNSDSQPSALRAAPVVQMGSNSSKFGSGSMSGFRGNQGDVSSSSILKNLRERTVAEENKPSPTTSDLSPDSQEGLILKIRDYLYAYGGRASTSDIVSSFKLKIRGEEVPVFRKMLKSIATFEKDTSSGKGWWCLKGEFV</sequence>
<dbReference type="CDD" id="cd18000">
    <property type="entry name" value="DEXHc_ERCC6"/>
    <property type="match status" value="1"/>
</dbReference>
<dbReference type="SMART" id="SM00487">
    <property type="entry name" value="DEXDc"/>
    <property type="match status" value="1"/>
</dbReference>
<evidence type="ECO:0000313" key="15">
    <source>
        <dbReference type="EMBL" id="KAK9701560.1"/>
    </source>
</evidence>
<comment type="subcellular location">
    <subcellularLocation>
        <location evidence="1">Nucleus</location>
    </subcellularLocation>
</comment>
<dbReference type="InterPro" id="IPR038718">
    <property type="entry name" value="SNF2-like_sf"/>
</dbReference>
<dbReference type="Pfam" id="PF00271">
    <property type="entry name" value="Helicase_C"/>
    <property type="match status" value="1"/>
</dbReference>
<feature type="domain" description="Helicase C-terminal" evidence="14">
    <location>
        <begin position="695"/>
        <end position="855"/>
    </location>
</feature>
<evidence type="ECO:0000256" key="10">
    <source>
        <dbReference type="ARBA" id="ARBA00023242"/>
    </source>
</evidence>
<evidence type="ECO:0000256" key="11">
    <source>
        <dbReference type="SAM" id="Coils"/>
    </source>
</evidence>
<comment type="similarity">
    <text evidence="2">Belongs to the SNF2/RAD54 helicase family.</text>
</comment>
<feature type="region of interest" description="Disordered" evidence="12">
    <location>
        <begin position="913"/>
        <end position="932"/>
    </location>
</feature>
<evidence type="ECO:0000256" key="8">
    <source>
        <dbReference type="ARBA" id="ARBA00023125"/>
    </source>
</evidence>
<dbReference type="SMART" id="SM00490">
    <property type="entry name" value="HELICc"/>
    <property type="match status" value="1"/>
</dbReference>
<dbReference type="InterPro" id="IPR001650">
    <property type="entry name" value="Helicase_C-like"/>
</dbReference>
<dbReference type="PROSITE" id="PS51192">
    <property type="entry name" value="HELICASE_ATP_BIND_1"/>
    <property type="match status" value="1"/>
</dbReference>
<dbReference type="EMBL" id="JASJQH010007801">
    <property type="protein sequence ID" value="KAK9701560.1"/>
    <property type="molecule type" value="Genomic_DNA"/>
</dbReference>
<evidence type="ECO:0000256" key="12">
    <source>
        <dbReference type="SAM" id="MobiDB-lite"/>
    </source>
</evidence>
<keyword evidence="9" id="KW-0234">DNA repair</keyword>
<feature type="compositionally biased region" description="Polar residues" evidence="12">
    <location>
        <begin position="1017"/>
        <end position="1029"/>
    </location>
</feature>
<evidence type="ECO:0000256" key="6">
    <source>
        <dbReference type="ARBA" id="ARBA00022806"/>
    </source>
</evidence>
<feature type="domain" description="Helicase ATP-binding" evidence="13">
    <location>
        <begin position="346"/>
        <end position="558"/>
    </location>
</feature>
<dbReference type="Pfam" id="PF00176">
    <property type="entry name" value="SNF2-rel_dom"/>
    <property type="match status" value="1"/>
</dbReference>
<dbReference type="InterPro" id="IPR058951">
    <property type="entry name" value="WHD_Rad26_CSB-like"/>
</dbReference>
<dbReference type="CDD" id="cd18793">
    <property type="entry name" value="SF2_C_SNF"/>
    <property type="match status" value="1"/>
</dbReference>
<keyword evidence="16" id="KW-1185">Reference proteome</keyword>
<dbReference type="InterPro" id="IPR014001">
    <property type="entry name" value="Helicase_ATP-bd"/>
</dbReference>
<evidence type="ECO:0000256" key="5">
    <source>
        <dbReference type="ARBA" id="ARBA00022801"/>
    </source>
</evidence>
<keyword evidence="10" id="KW-0539">Nucleus</keyword>
<evidence type="ECO:0000256" key="7">
    <source>
        <dbReference type="ARBA" id="ARBA00022840"/>
    </source>
</evidence>
<dbReference type="InterPro" id="IPR000330">
    <property type="entry name" value="SNF2_N"/>
</dbReference>
<comment type="caution">
    <text evidence="15">The sequence shown here is derived from an EMBL/GenBank/DDBJ whole genome shotgun (WGS) entry which is preliminary data.</text>
</comment>
<keyword evidence="11" id="KW-0175">Coiled coil</keyword>
<feature type="compositionally biased region" description="Low complexity" evidence="12">
    <location>
        <begin position="913"/>
        <end position="924"/>
    </location>
</feature>
<keyword evidence="3" id="KW-0547">Nucleotide-binding</keyword>
<feature type="coiled-coil region" evidence="11">
    <location>
        <begin position="41"/>
        <end position="120"/>
    </location>
</feature>
<feature type="region of interest" description="Disordered" evidence="12">
    <location>
        <begin position="190"/>
        <end position="218"/>
    </location>
</feature>
<dbReference type="SUPFAM" id="SSF52540">
    <property type="entry name" value="P-loop containing nucleoside triphosphate hydrolases"/>
    <property type="match status" value="2"/>
</dbReference>
<keyword evidence="5" id="KW-0378">Hydrolase</keyword>
<dbReference type="Gene3D" id="3.40.50.300">
    <property type="entry name" value="P-loop containing nucleotide triphosphate hydrolases"/>
    <property type="match status" value="1"/>
</dbReference>
<evidence type="ECO:0000259" key="13">
    <source>
        <dbReference type="PROSITE" id="PS51192"/>
    </source>
</evidence>
<feature type="compositionally biased region" description="Acidic residues" evidence="12">
    <location>
        <begin position="438"/>
        <end position="448"/>
    </location>
</feature>
<proteinExistence type="inferred from homology"/>
<organism evidence="15 16">
    <name type="scientific">Basidiobolus ranarum</name>
    <dbReference type="NCBI Taxonomy" id="34480"/>
    <lineage>
        <taxon>Eukaryota</taxon>
        <taxon>Fungi</taxon>
        <taxon>Fungi incertae sedis</taxon>
        <taxon>Zoopagomycota</taxon>
        <taxon>Entomophthoromycotina</taxon>
        <taxon>Basidiobolomycetes</taxon>
        <taxon>Basidiobolales</taxon>
        <taxon>Basidiobolaceae</taxon>
        <taxon>Basidiobolus</taxon>
    </lineage>
</organism>
<evidence type="ECO:0000259" key="14">
    <source>
        <dbReference type="PROSITE" id="PS51194"/>
    </source>
</evidence>
<evidence type="ECO:0000256" key="4">
    <source>
        <dbReference type="ARBA" id="ARBA00022763"/>
    </source>
</evidence>
<keyword evidence="8" id="KW-0238">DNA-binding</keyword>